<dbReference type="GO" id="GO:0061630">
    <property type="term" value="F:ubiquitin protein ligase activity"/>
    <property type="evidence" value="ECO:0007669"/>
    <property type="project" value="TreeGrafter"/>
</dbReference>
<dbReference type="AlphaFoldDB" id="A0AA40FRB7"/>
<sequence length="106" mass="12163">MFYIQKGQLGINWWNGQNELSNSSPQVSRRSDRTQPRHSYPNVVPNIGPQWGRRATWISASGDQTYIKIDEINSISLTRSTVMANKNCISMSSLLYLGHYHVTRHI</sequence>
<reference evidence="2" key="1">
    <citation type="submission" date="2021-10" db="EMBL/GenBank/DDBJ databases">
        <title>Melipona bicolor Genome sequencing and assembly.</title>
        <authorList>
            <person name="Araujo N.S."/>
            <person name="Arias M.C."/>
        </authorList>
    </citation>
    <scope>NUCLEOTIDE SEQUENCE</scope>
    <source>
        <strain evidence="2">USP_2M_L1-L4_2017</strain>
        <tissue evidence="2">Whole body</tissue>
    </source>
</reference>
<protein>
    <submittedName>
        <fullName evidence="2">Uncharacterized protein</fullName>
    </submittedName>
</protein>
<evidence type="ECO:0000256" key="1">
    <source>
        <dbReference type="SAM" id="MobiDB-lite"/>
    </source>
</evidence>
<accession>A0AA40FRB7</accession>
<evidence type="ECO:0000313" key="3">
    <source>
        <dbReference type="Proteomes" id="UP001177670"/>
    </source>
</evidence>
<name>A0AA40FRB7_9HYME</name>
<dbReference type="EMBL" id="JAHYIQ010000019">
    <property type="protein sequence ID" value="KAK1123905.1"/>
    <property type="molecule type" value="Genomic_DNA"/>
</dbReference>
<dbReference type="Proteomes" id="UP001177670">
    <property type="component" value="Unassembled WGS sequence"/>
</dbReference>
<dbReference type="PANTHER" id="PTHR45943">
    <property type="entry name" value="E3 UBIQUITIN-PROTEIN LIGASE MYCBP2"/>
    <property type="match status" value="1"/>
</dbReference>
<organism evidence="2 3">
    <name type="scientific">Melipona bicolor</name>
    <dbReference type="NCBI Taxonomy" id="60889"/>
    <lineage>
        <taxon>Eukaryota</taxon>
        <taxon>Metazoa</taxon>
        <taxon>Ecdysozoa</taxon>
        <taxon>Arthropoda</taxon>
        <taxon>Hexapoda</taxon>
        <taxon>Insecta</taxon>
        <taxon>Pterygota</taxon>
        <taxon>Neoptera</taxon>
        <taxon>Endopterygota</taxon>
        <taxon>Hymenoptera</taxon>
        <taxon>Apocrita</taxon>
        <taxon>Aculeata</taxon>
        <taxon>Apoidea</taxon>
        <taxon>Anthophila</taxon>
        <taxon>Apidae</taxon>
        <taxon>Melipona</taxon>
    </lineage>
</organism>
<keyword evidence="3" id="KW-1185">Reference proteome</keyword>
<feature type="region of interest" description="Disordered" evidence="1">
    <location>
        <begin position="18"/>
        <end position="45"/>
    </location>
</feature>
<dbReference type="GO" id="GO:0008582">
    <property type="term" value="P:regulation of synaptic assembly at neuromuscular junction"/>
    <property type="evidence" value="ECO:0007669"/>
    <property type="project" value="TreeGrafter"/>
</dbReference>
<gene>
    <name evidence="2" type="ORF">K0M31_006935</name>
</gene>
<dbReference type="GO" id="GO:0005634">
    <property type="term" value="C:nucleus"/>
    <property type="evidence" value="ECO:0007669"/>
    <property type="project" value="TreeGrafter"/>
</dbReference>
<dbReference type="GO" id="GO:0007411">
    <property type="term" value="P:axon guidance"/>
    <property type="evidence" value="ECO:0007669"/>
    <property type="project" value="TreeGrafter"/>
</dbReference>
<dbReference type="GO" id="GO:0005886">
    <property type="term" value="C:plasma membrane"/>
    <property type="evidence" value="ECO:0007669"/>
    <property type="project" value="TreeGrafter"/>
</dbReference>
<evidence type="ECO:0000313" key="2">
    <source>
        <dbReference type="EMBL" id="KAK1123905.1"/>
    </source>
</evidence>
<comment type="caution">
    <text evidence="2">The sequence shown here is derived from an EMBL/GenBank/DDBJ whole genome shotgun (WGS) entry which is preliminary data.</text>
</comment>
<proteinExistence type="predicted"/>
<dbReference type="PANTHER" id="PTHR45943:SF1">
    <property type="entry name" value="E3 UBIQUITIN-PROTEIN LIGASE MYCBP2"/>
    <property type="match status" value="1"/>
</dbReference>
<feature type="compositionally biased region" description="Polar residues" evidence="1">
    <location>
        <begin position="18"/>
        <end position="28"/>
    </location>
</feature>